<comment type="caution">
    <text evidence="2">The sequence shown here is derived from an EMBL/GenBank/DDBJ whole genome shotgun (WGS) entry which is preliminary data.</text>
</comment>
<dbReference type="EMBL" id="BSDR01000001">
    <property type="protein sequence ID" value="GLI36161.1"/>
    <property type="molecule type" value="Genomic_DNA"/>
</dbReference>
<reference evidence="2" key="1">
    <citation type="submission" date="2022-12" db="EMBL/GenBank/DDBJ databases">
        <title>Reference genome sequencing for broad-spectrum identification of bacterial and archaeal isolates by mass spectrometry.</title>
        <authorList>
            <person name="Sekiguchi Y."/>
            <person name="Tourlousse D.M."/>
        </authorList>
    </citation>
    <scope>NUCLEOTIDE SEQUENCE</scope>
    <source>
        <strain evidence="2">ASRB1</strain>
    </source>
</reference>
<accession>A0A9W6FWH1</accession>
<evidence type="ECO:0000259" key="1">
    <source>
        <dbReference type="PROSITE" id="PS51094"/>
    </source>
</evidence>
<dbReference type="Proteomes" id="UP001144372">
    <property type="component" value="Unassembled WGS sequence"/>
</dbReference>
<evidence type="ECO:0000313" key="3">
    <source>
        <dbReference type="Proteomes" id="UP001144372"/>
    </source>
</evidence>
<dbReference type="InterPro" id="IPR051541">
    <property type="entry name" value="PTS_SugarTrans_NitroReg"/>
</dbReference>
<dbReference type="InterPro" id="IPR002178">
    <property type="entry name" value="PTS_EIIA_type-2_dom"/>
</dbReference>
<protein>
    <submittedName>
        <fullName evidence="2">PTS transporter subunit IIA</fullName>
    </submittedName>
</protein>
<keyword evidence="3" id="KW-1185">Reference proteome</keyword>
<dbReference type="Pfam" id="PF00359">
    <property type="entry name" value="PTS_EIIA_2"/>
    <property type="match status" value="1"/>
</dbReference>
<dbReference type="AlphaFoldDB" id="A0A9W6FWH1"/>
<dbReference type="Gene3D" id="3.40.930.10">
    <property type="entry name" value="Mannitol-specific EII, Chain A"/>
    <property type="match status" value="1"/>
</dbReference>
<feature type="domain" description="PTS EIIA type-2" evidence="1">
    <location>
        <begin position="3"/>
        <end position="153"/>
    </location>
</feature>
<dbReference type="PANTHER" id="PTHR47738">
    <property type="entry name" value="PTS SYSTEM FRUCTOSE-LIKE EIIA COMPONENT-RELATED"/>
    <property type="match status" value="1"/>
</dbReference>
<dbReference type="InterPro" id="IPR016152">
    <property type="entry name" value="PTrfase/Anion_transptr"/>
</dbReference>
<proteinExistence type="predicted"/>
<sequence length="267" mass="29520">MDSLLDALQEGRLIELLDNNKEDALQFLAHIIEAIPSLPAGTDVMERVMARERAANSALGKGWACPHTRVPFEEDLMCVVGWSPQGIDYGAPDGIPVSIIVMYLVPENQRNQFLREASMLAKALKSYADMEKLSAAGELNEIRDYLLDLISSTRECVGPDARARMIQLQVRPSVAPIPAYDLANLIVEPVTIVTGPGLKHIVLAQNRHLVEFLDSARGLVEKLATEGVFQNDGWRVLKRGEVTYQGDRILYDCLAIKTADANPKTDR</sequence>
<dbReference type="SUPFAM" id="SSF55804">
    <property type="entry name" value="Phoshotransferase/anion transport protein"/>
    <property type="match status" value="1"/>
</dbReference>
<dbReference type="GO" id="GO:0030295">
    <property type="term" value="F:protein kinase activator activity"/>
    <property type="evidence" value="ECO:0007669"/>
    <property type="project" value="TreeGrafter"/>
</dbReference>
<dbReference type="RefSeq" id="WP_281796371.1">
    <property type="nucleotide sequence ID" value="NZ_BSDR01000001.1"/>
</dbReference>
<evidence type="ECO:0000313" key="2">
    <source>
        <dbReference type="EMBL" id="GLI36161.1"/>
    </source>
</evidence>
<dbReference type="PANTHER" id="PTHR47738:SF1">
    <property type="entry name" value="NITROGEN REGULATORY PROTEIN"/>
    <property type="match status" value="1"/>
</dbReference>
<organism evidence="2 3">
    <name type="scientific">Desulforhabdus amnigena</name>
    <dbReference type="NCBI Taxonomy" id="40218"/>
    <lineage>
        <taxon>Bacteria</taxon>
        <taxon>Pseudomonadati</taxon>
        <taxon>Thermodesulfobacteriota</taxon>
        <taxon>Syntrophobacteria</taxon>
        <taxon>Syntrophobacterales</taxon>
        <taxon>Syntrophobacteraceae</taxon>
        <taxon>Desulforhabdus</taxon>
    </lineage>
</organism>
<gene>
    <name evidence="2" type="ORF">DAMNIGENAA_35940</name>
</gene>
<dbReference type="PROSITE" id="PS51094">
    <property type="entry name" value="PTS_EIIA_TYPE_2"/>
    <property type="match status" value="1"/>
</dbReference>
<name>A0A9W6FWH1_9BACT</name>